<reference evidence="1" key="1">
    <citation type="submission" date="2021-03" db="EMBL/GenBank/DDBJ databases">
        <authorList>
            <person name="Tran Van P."/>
        </authorList>
    </citation>
    <scope>NUCLEOTIDE SEQUENCE</scope>
</reference>
<evidence type="ECO:0000313" key="1">
    <source>
        <dbReference type="EMBL" id="CAG2059970.1"/>
    </source>
</evidence>
<evidence type="ECO:0000313" key="2">
    <source>
        <dbReference type="Proteomes" id="UP001153148"/>
    </source>
</evidence>
<dbReference type="Proteomes" id="UP001153148">
    <property type="component" value="Unassembled WGS sequence"/>
</dbReference>
<comment type="caution">
    <text evidence="1">The sequence shown here is derived from an EMBL/GenBank/DDBJ whole genome shotgun (WGS) entry which is preliminary data.</text>
</comment>
<accession>A0ABN7P0I1</accession>
<organism evidence="1 2">
    <name type="scientific">Timema podura</name>
    <name type="common">Walking stick</name>
    <dbReference type="NCBI Taxonomy" id="61482"/>
    <lineage>
        <taxon>Eukaryota</taxon>
        <taxon>Metazoa</taxon>
        <taxon>Ecdysozoa</taxon>
        <taxon>Arthropoda</taxon>
        <taxon>Hexapoda</taxon>
        <taxon>Insecta</taxon>
        <taxon>Pterygota</taxon>
        <taxon>Neoptera</taxon>
        <taxon>Polyneoptera</taxon>
        <taxon>Phasmatodea</taxon>
        <taxon>Timematodea</taxon>
        <taxon>Timematoidea</taxon>
        <taxon>Timematidae</taxon>
        <taxon>Timema</taxon>
    </lineage>
</organism>
<dbReference type="EMBL" id="CAJPIN010011072">
    <property type="protein sequence ID" value="CAG2059970.1"/>
    <property type="molecule type" value="Genomic_DNA"/>
</dbReference>
<keyword evidence="2" id="KW-1185">Reference proteome</keyword>
<proteinExistence type="predicted"/>
<gene>
    <name evidence="1" type="ORF">TPAB3V08_LOCUS6928</name>
</gene>
<dbReference type="PANTHER" id="PTHR23314:SF0">
    <property type="entry name" value="SPERM-ASSOCIATED ANTIGEN 6"/>
    <property type="match status" value="1"/>
</dbReference>
<protein>
    <submittedName>
        <fullName evidence="1">Uncharacterized protein</fullName>
    </submittedName>
</protein>
<sequence>ILPNDAKARRLFVTTGSLKRVQEIKAEPGSTLMEYITIINCCFPEDIIRYYSPGYPETLLDRVEQYQPELQDMALNEERRNSSEIPDLTLHLHDNGKLTIPSVVVKLSLSSHKCNPKDGVSDKVRNTLGCVRADLGVLPSPTLLDVNCANQETQKRPFKLCGAPRPPLAARHITCCKDESKTFFLKF</sequence>
<name>A0ABN7P0I1_TIMPD</name>
<dbReference type="PANTHER" id="PTHR23314">
    <property type="entry name" value="SPERM-ASSOCIATED ANTIGEN 6 ARMADILLO REPEAT-CONTAINING"/>
    <property type="match status" value="1"/>
</dbReference>
<feature type="non-terminal residue" evidence="1">
    <location>
        <position position="1"/>
    </location>
</feature>